<organism evidence="1 2">
    <name type="scientific">Enterobacter phage EspM4VN</name>
    <dbReference type="NCBI Taxonomy" id="2137745"/>
    <lineage>
        <taxon>Viruses</taxon>
        <taxon>Duplodnaviria</taxon>
        <taxon>Heunggongvirae</taxon>
        <taxon>Uroviricota</taxon>
        <taxon>Caudoviricetes</taxon>
        <taxon>Pantevenvirales</taxon>
        <taxon>Ackermannviridae</taxon>
        <taxon>Aglimvirinae</taxon>
        <taxon>Agtrevirus</taxon>
        <taxon>Agtrevirus EM4</taxon>
    </lineage>
</organism>
<reference evidence="1 2" key="1">
    <citation type="submission" date="2018-02" db="EMBL/GenBank/DDBJ databases">
        <title>Isolation and characterization of bacteriophage of Enterobacter asburiae, a cause of soft rot disease of plants in Vietnam.</title>
        <authorList>
            <person name="Doi K."/>
            <person name="Nagayoshi Y."/>
            <person name="Fujino Y."/>
            <person name="Thanh N.C."/>
        </authorList>
    </citation>
    <scope>NUCLEOTIDE SEQUENCE [LARGE SCALE GENOMIC DNA]</scope>
</reference>
<dbReference type="EMBL" id="LC373201">
    <property type="protein sequence ID" value="BBK03818.1"/>
    <property type="molecule type" value="Genomic_DNA"/>
</dbReference>
<dbReference type="Proteomes" id="UP000248666">
    <property type="component" value="Segment"/>
</dbReference>
<dbReference type="GeneID" id="55806279"/>
<name>A0A4P2WVD9_9CAUD</name>
<dbReference type="RefSeq" id="YP_009877088.1">
    <property type="nucleotide sequence ID" value="NC_049384.1"/>
</dbReference>
<accession>A0A4P2WVD9</accession>
<evidence type="ECO:0000313" key="1">
    <source>
        <dbReference type="EMBL" id="BBK03818.1"/>
    </source>
</evidence>
<evidence type="ECO:0000313" key="2">
    <source>
        <dbReference type="Proteomes" id="UP000248666"/>
    </source>
</evidence>
<keyword evidence="2" id="KW-1185">Reference proteome</keyword>
<protein>
    <submittedName>
        <fullName evidence="1">Uncharacterized protein</fullName>
    </submittedName>
</protein>
<proteinExistence type="predicted"/>
<dbReference type="KEGG" id="vg:55806279"/>
<sequence length="160" mass="17714">MKGFKDFLTEAKQVGWRLVKTEWTCSLVYDSKGPSYSIYQGKTPGTFYGHKSPSGSAIKGEPQELAEKLKLPPIPDDLLKAFLEGVKNLKTEGVDHRALGQRGLYDITDVGRPNKGDLIDFYDRNGDKHQGKVKSVNAQNIMTLTNTSTGETVKLTLIKP</sequence>